<evidence type="ECO:0000313" key="6">
    <source>
        <dbReference type="EMBL" id="OBX65590.1"/>
    </source>
</evidence>
<dbReference type="Pfam" id="PF20148">
    <property type="entry name" value="DUF6531"/>
    <property type="match status" value="1"/>
</dbReference>
<feature type="domain" description="Teneurin-like YD-shell" evidence="5">
    <location>
        <begin position="961"/>
        <end position="1279"/>
    </location>
</feature>
<dbReference type="EMBL" id="LZMT01000008">
    <property type="protein sequence ID" value="OBX65590.1"/>
    <property type="molecule type" value="Genomic_DNA"/>
</dbReference>
<evidence type="ECO:0000259" key="3">
    <source>
        <dbReference type="Pfam" id="PF09994"/>
    </source>
</evidence>
<dbReference type="InterPro" id="IPR056823">
    <property type="entry name" value="TEN-like_YD-shell"/>
</dbReference>
<dbReference type="NCBIfam" id="TIGR03696">
    <property type="entry name" value="Rhs_assc_core"/>
    <property type="match status" value="1"/>
</dbReference>
<reference evidence="6" key="1">
    <citation type="submission" date="2016-06" db="EMBL/GenBank/DDBJ databases">
        <title>Draft genome of Moraxella osloensis CCUG 67237.</title>
        <authorList>
            <person name="Salva-Serra F."/>
            <person name="Engstrom-Jakobsson H."/>
            <person name="Thorell K."/>
            <person name="Gonzales-Siles L."/>
            <person name="Karlsson R."/>
            <person name="Boulund F."/>
            <person name="Engstrand L."/>
            <person name="Kristiansson E."/>
            <person name="Moore E."/>
        </authorList>
    </citation>
    <scope>NUCLEOTIDE SEQUENCE [LARGE SCALE GENOMIC DNA]</scope>
    <source>
        <strain evidence="6">CCUG 67237</strain>
    </source>
</reference>
<organism evidence="6">
    <name type="scientific">Faucicola osloensis</name>
    <name type="common">Moraxella osloensis</name>
    <dbReference type="NCBI Taxonomy" id="34062"/>
    <lineage>
        <taxon>Bacteria</taxon>
        <taxon>Pseudomonadati</taxon>
        <taxon>Pseudomonadota</taxon>
        <taxon>Gammaproteobacteria</taxon>
        <taxon>Moraxellales</taxon>
        <taxon>Moraxellaceae</taxon>
        <taxon>Faucicola</taxon>
    </lineage>
</organism>
<dbReference type="Pfam" id="PF25023">
    <property type="entry name" value="TEN_YD-shell"/>
    <property type="match status" value="3"/>
</dbReference>
<dbReference type="InterPro" id="IPR006530">
    <property type="entry name" value="YD"/>
</dbReference>
<evidence type="ECO:0000259" key="5">
    <source>
        <dbReference type="Pfam" id="PF25023"/>
    </source>
</evidence>
<dbReference type="InterPro" id="IPR045351">
    <property type="entry name" value="DUF6531"/>
</dbReference>
<dbReference type="InterPro" id="IPR022385">
    <property type="entry name" value="Rhs_assc_core"/>
</dbReference>
<comment type="caution">
    <text evidence="6">The sequence shown here is derived from an EMBL/GenBank/DDBJ whole genome shotgun (WGS) entry which is preliminary data.</text>
</comment>
<feature type="domain" description="Teneurin-like YD-shell" evidence="5">
    <location>
        <begin position="802"/>
        <end position="923"/>
    </location>
</feature>
<feature type="region of interest" description="Disordered" evidence="2">
    <location>
        <begin position="1"/>
        <end position="25"/>
    </location>
</feature>
<feature type="compositionally biased region" description="Polar residues" evidence="2">
    <location>
        <begin position="13"/>
        <end position="22"/>
    </location>
</feature>
<feature type="domain" description="T6SS Phospholipase effector Tle1-like catalytic" evidence="3">
    <location>
        <begin position="1309"/>
        <end position="1610"/>
    </location>
</feature>
<sequence length="1763" mass="199530">MFKTPGNPGGTCAASSPTNATPVSPLVPTAVGNPLDALTGNKFQQEEDIQAIGDTYALRLNRYYNSQSKQLGIFGYGWRSDYEMQLQDTNGRIDIIQADGRQYHFYKTTTTDPKTNLTYIRYQTKDPSLGYIERTNQSDPTKPLWQWQLPSGKRFQFIAHRQATSVNQAGKYQFGQLSNVTENPSQATSPYWQLTYDTQGRLAQVRNHTGDTLKFNYSTTQYKLPKIEVISKSGITHYFLNKDNNLTQVVSSTGERTGYHYNDKDIHNLTSKLTYDTQGKSQIFAQWQYDDYDRAISSTHANGVEKVSIEYDKNSLLPKTKSQTFKNIITNSVGEKTVYEYRLTGEDLQLLSVKGAGCSTCGETNVSYEYDNIGRLISRTHYSPDNQIQYIEKNTYDQLGRLNTEQIVYPSQSNSTSSITHYEYATDDPTSNKRYLVAKKWQPSVYANQQMGVSYSYDDQGRLIKETQFGYTPDGKALNRSLINSYDDKGNLYQVKRLDNNTQTPVTLVTYTWFEDGSLKKIEQPLLKQTTEFTHNQFGLTTQIKRVTDDKSLAFNIDYDNHQRPISLSRYEQDKLINGVKYQRNAAGKITGVTDLDGKFIASYAYDAADRMLGELTKQKVSISHFDTESRPIVDYQITAQNTDKLSYRYDDKGRITGAGRDDKQLVAVNYSPDGKTAQIMGASGQQYIEHLDAQQSIDYQLPNTWDALGVSATQVSYPANGIARINQNNQIITDYGYDDFGRIAYIKHPSIGKNSYEYNNLDQLTQITLSDGRQIHYQYDAQGQRTQKQTLLANKLVNQVTWQYDTKGQLTQVKENNQQINYTYDDKGNVTKKQIQLVGLKNPLITQFDYDSDGQITQIILPDGISLASHNNEIGYRLPNQLASNILYRQNTVNIENNQKITYQLGDHINMGYLYDNEGRYAGLSYRAITQNDNNPLINAAHADNPTPLFSQQWQRDSNNIVQQVNEIDYQGKAKQQDYLYDSQYHVVSSTEQPIDLAKAVNSNPAQPDNSVNQARFIYDSLGNRLLGEEAGQPLKRYKYDELGRLSQIKGIGESQQAIQMIHYNQAGQPTEYGNWLMQYNAGNLTQVSDKSGQLVAQYTYNDEGQRIRKQVWVKDGNRLTIPETTYYVYEGSQLQHELDGQGNIIRNYVYVGNQLVATIDYDAKHHAIPQAKVSSWQRAKNWMSSLVSNDKNNAKVNYVISDYLGRPRQVRDGESNALVWQLSPTLFGGEANKGLEKKTGYQLNVRFPGQFEDVETGLYYNHWRYYDKNTGRYISADPLGLAGGDNVYAYVNAAPTHFVDAPGLLLFAFDGTGNMDYTPKGGSTTYTSNVVKFRDVYQKETNEPSFPNTKWTGQVKTFGNFANQNAFYISGAGTEDQYTNIGSNGSYATLWANGKDSGIGSSLPSRVDQMLIYFQDYLDKLMDKRAREKIKATTILKLDVIGFSRGAASARMFASKLEWLISQDYSKTPITSLPWLDPTYQSTYVVGRRWKYGLNNLCGINIQFNYLGLWDTVPAYGFGGLDDDTQLSKDHYSLQISKKWNKVAQAVALNEHRSGFPVRSIFNNQSDANAKNGTNRIERGFLGAHSDIGGGYAEGNLSNVALMWIINEARKAGVHFNESTITKNNYNTVNAPTVHDSVGTLGIEQFKPSRDLLWAKDNAKGISQFANIPHLGLTWKGTLDFENPRGGKKFSQIQQLSKDYSQTCTGSDCYVKLNAISKYMQLKDPNNNTILYRSGDANQKIQIDKYLKWINDNYSLKLKSK</sequence>
<keyword evidence="1" id="KW-0677">Repeat</keyword>
<dbReference type="PRINTS" id="PR00394">
    <property type="entry name" value="RHSPROTEIN"/>
</dbReference>
<protein>
    <recommendedName>
        <fullName evidence="7">DUF2235 domain-containing protein</fullName>
    </recommendedName>
</protein>
<dbReference type="PANTHER" id="PTHR32305:SF15">
    <property type="entry name" value="PROTEIN RHSA-RELATED"/>
    <property type="match status" value="1"/>
</dbReference>
<gene>
    <name evidence="6" type="ORF">A9299_08250</name>
</gene>
<dbReference type="InterPro" id="IPR050708">
    <property type="entry name" value="T6SS_VgrG/RHS"/>
</dbReference>
<dbReference type="PANTHER" id="PTHR32305">
    <property type="match status" value="1"/>
</dbReference>
<dbReference type="InterPro" id="IPR018712">
    <property type="entry name" value="Tle1-like_cat"/>
</dbReference>
<accession>A0AA91FNT2</accession>
<evidence type="ECO:0000259" key="4">
    <source>
        <dbReference type="Pfam" id="PF20148"/>
    </source>
</evidence>
<evidence type="ECO:0008006" key="7">
    <source>
        <dbReference type="Google" id="ProtNLM"/>
    </source>
</evidence>
<dbReference type="NCBIfam" id="TIGR01643">
    <property type="entry name" value="YD_repeat_2x"/>
    <property type="match status" value="2"/>
</dbReference>
<feature type="domain" description="Teneurin-like YD-shell" evidence="5">
    <location>
        <begin position="702"/>
        <end position="785"/>
    </location>
</feature>
<dbReference type="Pfam" id="PF09994">
    <property type="entry name" value="T6SS_Tle1-like_cat"/>
    <property type="match status" value="1"/>
</dbReference>
<dbReference type="Gene3D" id="2.180.10.10">
    <property type="entry name" value="RHS repeat-associated core"/>
    <property type="match status" value="2"/>
</dbReference>
<evidence type="ECO:0000256" key="1">
    <source>
        <dbReference type="ARBA" id="ARBA00022737"/>
    </source>
</evidence>
<feature type="domain" description="DUF6531" evidence="4">
    <location>
        <begin position="32"/>
        <end position="105"/>
    </location>
</feature>
<proteinExistence type="predicted"/>
<evidence type="ECO:0000256" key="2">
    <source>
        <dbReference type="SAM" id="MobiDB-lite"/>
    </source>
</evidence>
<name>A0AA91FNT2_FAUOS</name>